<feature type="non-terminal residue" evidence="2">
    <location>
        <position position="1"/>
    </location>
</feature>
<sequence length="66" mass="6677">LGHEGMSDAGDHHCCPGHVLGHLLGGVGDGFSLPAMATSSALLPGGEDRFSSRTPEGLERPPRSAA</sequence>
<organism evidence="2 3">
    <name type="scientific">Dechloromonas agitata</name>
    <dbReference type="NCBI Taxonomy" id="73030"/>
    <lineage>
        <taxon>Bacteria</taxon>
        <taxon>Pseudomonadati</taxon>
        <taxon>Pseudomonadota</taxon>
        <taxon>Betaproteobacteria</taxon>
        <taxon>Rhodocyclales</taxon>
        <taxon>Azonexaceae</taxon>
        <taxon>Dechloromonas</taxon>
    </lineage>
</organism>
<evidence type="ECO:0000313" key="3">
    <source>
        <dbReference type="Proteomes" id="UP000718593"/>
    </source>
</evidence>
<protein>
    <submittedName>
        <fullName evidence="2">Uncharacterized protein</fullName>
    </submittedName>
</protein>
<gene>
    <name evidence="2" type="ORF">HXL68_09165</name>
</gene>
<accession>A0A930BSB8</accession>
<dbReference type="Proteomes" id="UP000718593">
    <property type="component" value="Unassembled WGS sequence"/>
</dbReference>
<evidence type="ECO:0000256" key="1">
    <source>
        <dbReference type="SAM" id="MobiDB-lite"/>
    </source>
</evidence>
<comment type="caution">
    <text evidence="2">The sequence shown here is derived from an EMBL/GenBank/DDBJ whole genome shotgun (WGS) entry which is preliminary data.</text>
</comment>
<name>A0A930BSB8_9RHOO</name>
<proteinExistence type="predicted"/>
<feature type="compositionally biased region" description="Basic and acidic residues" evidence="1">
    <location>
        <begin position="46"/>
        <end position="66"/>
    </location>
</feature>
<evidence type="ECO:0000313" key="2">
    <source>
        <dbReference type="EMBL" id="MBF1165199.1"/>
    </source>
</evidence>
<dbReference type="EMBL" id="JABZMI010000165">
    <property type="protein sequence ID" value="MBF1165199.1"/>
    <property type="molecule type" value="Genomic_DNA"/>
</dbReference>
<dbReference type="AlphaFoldDB" id="A0A930BSB8"/>
<reference evidence="2" key="1">
    <citation type="submission" date="2020-04" db="EMBL/GenBank/DDBJ databases">
        <title>Deep metagenomics examines the oral microbiome during advanced dental caries in children, revealing novel taxa and co-occurrences with host molecules.</title>
        <authorList>
            <person name="Baker J.L."/>
            <person name="Morton J.T."/>
            <person name="Dinis M."/>
            <person name="Alvarez R."/>
            <person name="Tran N.C."/>
            <person name="Knight R."/>
            <person name="Edlund A."/>
        </authorList>
    </citation>
    <scope>NUCLEOTIDE SEQUENCE</scope>
    <source>
        <strain evidence="2">JCVI_32_bin.24</strain>
    </source>
</reference>
<feature type="region of interest" description="Disordered" evidence="1">
    <location>
        <begin position="41"/>
        <end position="66"/>
    </location>
</feature>